<dbReference type="PANTHER" id="PTHR10357">
    <property type="entry name" value="ALPHA-AMYLASE FAMILY MEMBER"/>
    <property type="match status" value="1"/>
</dbReference>
<organism evidence="6 7">
    <name type="scientific">Eremococcus coleocola ACS-139-V-Col8</name>
    <dbReference type="NCBI Taxonomy" id="908337"/>
    <lineage>
        <taxon>Bacteria</taxon>
        <taxon>Bacillati</taxon>
        <taxon>Bacillota</taxon>
        <taxon>Bacilli</taxon>
        <taxon>Lactobacillales</taxon>
        <taxon>Aerococcaceae</taxon>
        <taxon>Eremococcus</taxon>
    </lineage>
</organism>
<proteinExistence type="predicted"/>
<evidence type="ECO:0000313" key="6">
    <source>
        <dbReference type="EMBL" id="EFR31150.1"/>
    </source>
</evidence>
<sequence length="100" mass="11017">MVTDPFKDGDSSNNSHQAENPQNPKGLSYGGDFKGVTENLDYLADLGVTTIWLTPIVQNINQSISSPAGDEFYAYHGYWASDFEKISPNLDTEAELKTLD</sequence>
<dbReference type="SUPFAM" id="SSF51445">
    <property type="entry name" value="(Trans)glycosidases"/>
    <property type="match status" value="1"/>
</dbReference>
<dbReference type="AlphaFoldDB" id="E4KPV0"/>
<comment type="caution">
    <text evidence="6">The sequence shown here is derived from an EMBL/GenBank/DDBJ whole genome shotgun (WGS) entry which is preliminary data.</text>
</comment>
<comment type="cofactor">
    <cofactor evidence="1">
        <name>Ca(2+)</name>
        <dbReference type="ChEBI" id="CHEBI:29108"/>
    </cofactor>
</comment>
<protein>
    <recommendedName>
        <fullName evidence="5">Glycosyl hydrolase family 13 catalytic domain-containing protein</fullName>
    </recommendedName>
</protein>
<evidence type="ECO:0000256" key="4">
    <source>
        <dbReference type="SAM" id="MobiDB-lite"/>
    </source>
</evidence>
<dbReference type="Gene3D" id="3.20.20.80">
    <property type="entry name" value="Glycosidases"/>
    <property type="match status" value="1"/>
</dbReference>
<dbReference type="PANTHER" id="PTHR10357:SF215">
    <property type="entry name" value="ALPHA-AMYLASE 1"/>
    <property type="match status" value="1"/>
</dbReference>
<feature type="region of interest" description="Disordered" evidence="4">
    <location>
        <begin position="1"/>
        <end position="30"/>
    </location>
</feature>
<dbReference type="GO" id="GO:0005975">
    <property type="term" value="P:carbohydrate metabolic process"/>
    <property type="evidence" value="ECO:0007669"/>
    <property type="project" value="InterPro"/>
</dbReference>
<keyword evidence="2" id="KW-0479">Metal-binding</keyword>
<evidence type="ECO:0000256" key="3">
    <source>
        <dbReference type="ARBA" id="ARBA00022729"/>
    </source>
</evidence>
<evidence type="ECO:0000256" key="1">
    <source>
        <dbReference type="ARBA" id="ARBA00001913"/>
    </source>
</evidence>
<dbReference type="Proteomes" id="UP000005990">
    <property type="component" value="Unassembled WGS sequence"/>
</dbReference>
<accession>E4KPV0</accession>
<name>E4KPV0_9LACT</name>
<evidence type="ECO:0000259" key="5">
    <source>
        <dbReference type="Pfam" id="PF00128"/>
    </source>
</evidence>
<gene>
    <name evidence="6" type="ORF">HMPREF9257_1589</name>
</gene>
<dbReference type="InterPro" id="IPR017853">
    <property type="entry name" value="GH"/>
</dbReference>
<keyword evidence="7" id="KW-1185">Reference proteome</keyword>
<dbReference type="eggNOG" id="COG0366">
    <property type="taxonomic scope" value="Bacteria"/>
</dbReference>
<dbReference type="GO" id="GO:0046872">
    <property type="term" value="F:metal ion binding"/>
    <property type="evidence" value="ECO:0007669"/>
    <property type="project" value="UniProtKB-KW"/>
</dbReference>
<feature type="compositionally biased region" description="Polar residues" evidence="4">
    <location>
        <begin position="11"/>
        <end position="25"/>
    </location>
</feature>
<dbReference type="EMBL" id="AENN01000015">
    <property type="protein sequence ID" value="EFR31150.1"/>
    <property type="molecule type" value="Genomic_DNA"/>
</dbReference>
<keyword evidence="3" id="KW-0732">Signal</keyword>
<feature type="domain" description="Glycosyl hydrolase family 13 catalytic" evidence="5">
    <location>
        <begin position="3"/>
        <end position="99"/>
    </location>
</feature>
<dbReference type="RefSeq" id="WP_006418353.1">
    <property type="nucleotide sequence ID" value="NZ_AENN01000015.1"/>
</dbReference>
<dbReference type="InterPro" id="IPR006047">
    <property type="entry name" value="GH13_cat_dom"/>
</dbReference>
<dbReference type="OrthoDB" id="9805159at2"/>
<dbReference type="STRING" id="908337.HMPREF9257_1589"/>
<feature type="compositionally biased region" description="Basic and acidic residues" evidence="4">
    <location>
        <begin position="1"/>
        <end position="10"/>
    </location>
</feature>
<reference evidence="6 7" key="1">
    <citation type="submission" date="2010-10" db="EMBL/GenBank/DDBJ databases">
        <authorList>
            <person name="Durkin A.S."/>
            <person name="Madupu R."/>
            <person name="Torralba M."/>
            <person name="Gillis M."/>
            <person name="Methe B."/>
            <person name="Sutton G."/>
            <person name="Nelson K.E."/>
        </authorList>
    </citation>
    <scope>NUCLEOTIDE SEQUENCE [LARGE SCALE GENOMIC DNA]</scope>
    <source>
        <strain evidence="6 7">ACS-139-V-Col8</strain>
    </source>
</reference>
<dbReference type="Pfam" id="PF00128">
    <property type="entry name" value="Alpha-amylase"/>
    <property type="match status" value="1"/>
</dbReference>
<evidence type="ECO:0000313" key="7">
    <source>
        <dbReference type="Proteomes" id="UP000005990"/>
    </source>
</evidence>
<evidence type="ECO:0000256" key="2">
    <source>
        <dbReference type="ARBA" id="ARBA00022723"/>
    </source>
</evidence>